<keyword evidence="2" id="KW-1185">Reference proteome</keyword>
<accession>A0A418X3B7</accession>
<comment type="caution">
    <text evidence="1">The sequence shown here is derived from an EMBL/GenBank/DDBJ whole genome shotgun (WGS) entry which is preliminary data.</text>
</comment>
<dbReference type="Proteomes" id="UP000285190">
    <property type="component" value="Unassembled WGS sequence"/>
</dbReference>
<protein>
    <submittedName>
        <fullName evidence="1">Uncharacterized protein</fullName>
    </submittedName>
</protein>
<name>A0A418X3B7_9BURK</name>
<reference evidence="1 2" key="1">
    <citation type="submission" date="2018-09" db="EMBL/GenBank/DDBJ databases">
        <authorList>
            <person name="Zhu H."/>
        </authorList>
    </citation>
    <scope>NUCLEOTIDE SEQUENCE [LARGE SCALE GENOMIC DNA]</scope>
    <source>
        <strain evidence="1 2">K2R10-39</strain>
    </source>
</reference>
<evidence type="ECO:0000313" key="2">
    <source>
        <dbReference type="Proteomes" id="UP000285190"/>
    </source>
</evidence>
<organism evidence="1 2">
    <name type="scientific">Noviherbaspirillum cavernae</name>
    <dbReference type="NCBI Taxonomy" id="2320862"/>
    <lineage>
        <taxon>Bacteria</taxon>
        <taxon>Pseudomonadati</taxon>
        <taxon>Pseudomonadota</taxon>
        <taxon>Betaproteobacteria</taxon>
        <taxon>Burkholderiales</taxon>
        <taxon>Oxalobacteraceae</taxon>
        <taxon>Noviherbaspirillum</taxon>
    </lineage>
</organism>
<gene>
    <name evidence="1" type="ORF">D3870_13995</name>
</gene>
<dbReference type="EMBL" id="QYUN01000002">
    <property type="protein sequence ID" value="RJG06962.1"/>
    <property type="molecule type" value="Genomic_DNA"/>
</dbReference>
<proteinExistence type="predicted"/>
<dbReference type="AlphaFoldDB" id="A0A418X3B7"/>
<sequence>MIMKNFYLPILFLMGFLSPAFGVDKYENSRAKELRSKLVQCKDHVNYDSTDCYRAIDIELELERQQRLPDDQRSLFATSGVDLLIERANNLRMGIFVSGKGKGKLREFRVADGGVQYGFILGAAEGCEESNFSVLRNSPQFSFFVVSCFYKSKRGSAMSLHDYLMYDKEFKSVFTLAQSERAYIPNPSLELRRGVYQYRWNYVEESGRAVEMFYDFRVKSEVEAQCSRTWNEDCPIGPLERRIYSK</sequence>
<evidence type="ECO:0000313" key="1">
    <source>
        <dbReference type="EMBL" id="RJG06962.1"/>
    </source>
</evidence>